<dbReference type="FunFam" id="1.20.1310.20:FF:000003">
    <property type="entry name" value="Erythrocyte membrane protein 1, PfEMP1"/>
    <property type="match status" value="1"/>
</dbReference>
<dbReference type="Pfam" id="PF15447">
    <property type="entry name" value="NTS"/>
    <property type="match status" value="1"/>
</dbReference>
<dbReference type="Proteomes" id="UP000030699">
    <property type="component" value="Unassembled WGS sequence"/>
</dbReference>
<feature type="domain" description="Duffy-antigen binding" evidence="2">
    <location>
        <begin position="121"/>
        <end position="306"/>
    </location>
</feature>
<dbReference type="Gene3D" id="1.20.1310.20">
    <property type="entry name" value="Duffy-antigen binding domain"/>
    <property type="match status" value="2"/>
</dbReference>
<feature type="domain" description="Plasmodium falciparum erythrocyte membrane protein-1 N-terminal segment" evidence="3">
    <location>
        <begin position="14"/>
        <end position="47"/>
    </location>
</feature>
<dbReference type="InterPro" id="IPR054595">
    <property type="entry name" value="DBL_C"/>
</dbReference>
<sequence>MAPKDRRINENELSARDVLEKIGLEIYKEIEKTIPHKDQLVGTLSKAEFADGFYRGIGWGVRTGYNDSCGLHHKYNTNIIHVYNDGRNPCHGRQQKRFGENAESYCNSDKIRGNENNSNAGACAPFRRQNLCDRNLEYLINENTNTTHDLLGNVLVTAKYEGDIIVNNHPDKDIKGNKSSICTSLARSFADIGDIVRGRDMFKRNNHDNVENGLREVFKKIHEDLSPEVQKHYKDDGSVNYYKLREDWWNANRDQVWKAITCKAPQGADYFRKGSDGSNLFSNNGPCGRNETDVPTNLDYVPQFLRWFEEWSEEFCRKRKIKLEKIKNACYNKEKKIYCSHNGYDCIKMSWKKDIESREYYCTGCFSACSLYKIWIGKQKEEFEKQKEKYKNEIQKYVSETVRSNSTINNEYYNVYKNFNENNYETNNNFLNLLNEGKYCKEKLQGEENVDFTKTGEKGIFSHSKDCKVCPYCGLACVGTECTAKEEIYPDCVYNGEYDPPKDVRPTEINVIDSGNEVDISKKLSEFCSNENKENIENYQKWKCYYTNSEDIDCEMTSISQKDQKISDVKTFYNFFDLWVKNLLRDSIKWETELKGCINNTNVTDCKSVCNVNCECFDKWVKQKEKEWDSIKKLLKKKKNVSKKCYTNINKNFDIFFFRVMYELNNEEAKWNKLMENLRTKINSSKKNKRTKDSEGAIKVLFDHLKETATICKDNNTNEACVSSQNATTNPCAKSRDYNKHATVKQIAQYYKRIAHKQLNERAGRSALKGDATKGKYMSSLSEKRLYEICKITKDNSNAKREFSKHPCAGKDREKKLFELKDVWKTGTDVQMSHKDVFMPPRREHFCTSNLEFLDTDYIPFIYYGAKVINDSFLGDVLLSAKSEADKIIDMYPKNNGQNDKEGICRAIRYSFADIGDIIKGTDLWEANPGEKNTQRRLETVFGKIKKQFNGKYTHEEAKPPYRQLRADWWEANRHQVWKAMKCAIKEFNDTSVSTQSNGYCGYSDHTPLDDYIPQRLRWMTEWAEWYCKMQKEAYDKLKQDCIGCTGKDRDCNKSGKCGKCTISCENYKKFINTWQTQWKEMEQKYESLYKEAQENDNSSHKSTTEQDKYVVEFLSQLQKANNGDKTGVDTVYSTAAGYVHQEAPYMECQGQKHFCDEKHEEYAFKNPPNGYDV</sequence>
<dbReference type="Gene3D" id="1.20.58.1930">
    <property type="match status" value="1"/>
</dbReference>
<feature type="domain" description="Duffy-binding-like" evidence="1">
    <location>
        <begin position="575"/>
        <end position="718"/>
    </location>
</feature>
<proteinExistence type="predicted"/>
<evidence type="ECO:0000313" key="7">
    <source>
        <dbReference type="Proteomes" id="UP000030699"/>
    </source>
</evidence>
<dbReference type="SUPFAM" id="SSF140924">
    <property type="entry name" value="Duffy binding domain-like"/>
    <property type="match status" value="3"/>
</dbReference>
<dbReference type="Pfam" id="PF21807">
    <property type="entry name" value="PfEMP1_CIDRalpha1_dom"/>
    <property type="match status" value="1"/>
</dbReference>
<dbReference type="OrthoDB" id="379185at2759"/>
<evidence type="ECO:0000259" key="2">
    <source>
        <dbReference type="Pfam" id="PF05424"/>
    </source>
</evidence>
<protein>
    <recommendedName>
        <fullName evidence="8">Duffy-binding-like domain-containing protein</fullName>
    </recommendedName>
</protein>
<dbReference type="FunFam" id="1.20.58.1930:FF:000002">
    <property type="entry name" value="Erythrocyte membrane protein 1, PfEMP1"/>
    <property type="match status" value="1"/>
</dbReference>
<evidence type="ECO:0000259" key="5">
    <source>
        <dbReference type="Pfam" id="PF22672"/>
    </source>
</evidence>
<dbReference type="AlphaFoldDB" id="A0A024WFF4"/>
<feature type="non-terminal residue" evidence="6">
    <location>
        <position position="1174"/>
    </location>
</feature>
<dbReference type="InterPro" id="IPR004258">
    <property type="entry name" value="DBL"/>
</dbReference>
<organism evidence="6 7">
    <name type="scientific">Plasmodium falciparum MaliPS096_E11</name>
    <dbReference type="NCBI Taxonomy" id="1036727"/>
    <lineage>
        <taxon>Eukaryota</taxon>
        <taxon>Sar</taxon>
        <taxon>Alveolata</taxon>
        <taxon>Apicomplexa</taxon>
        <taxon>Aconoidasida</taxon>
        <taxon>Haemosporida</taxon>
        <taxon>Plasmodiidae</taxon>
        <taxon>Plasmodium</taxon>
        <taxon>Plasmodium (Laverania)</taxon>
    </lineage>
</organism>
<dbReference type="GO" id="GO:0016020">
    <property type="term" value="C:membrane"/>
    <property type="evidence" value="ECO:0007669"/>
    <property type="project" value="InterPro"/>
</dbReference>
<dbReference type="GO" id="GO:0046789">
    <property type="term" value="F:host cell surface receptor binding"/>
    <property type="evidence" value="ECO:0007669"/>
    <property type="project" value="InterPro"/>
</dbReference>
<feature type="domain" description="Duffy-antigen binding" evidence="2">
    <location>
        <begin position="837"/>
        <end position="1018"/>
    </location>
</feature>
<dbReference type="InterPro" id="IPR042202">
    <property type="entry name" value="Duffy-ag-bd_sf"/>
</dbReference>
<feature type="domain" description="Duffy-binding-like" evidence="5">
    <location>
        <begin position="310"/>
        <end position="465"/>
    </location>
</feature>
<evidence type="ECO:0000313" key="6">
    <source>
        <dbReference type="EMBL" id="ETW45684.1"/>
    </source>
</evidence>
<dbReference type="InterPro" id="IPR008602">
    <property type="entry name" value="Duffy-antigen-binding"/>
</dbReference>
<evidence type="ECO:0000259" key="4">
    <source>
        <dbReference type="Pfam" id="PF21807"/>
    </source>
</evidence>
<gene>
    <name evidence="6" type="ORF">PFMALIP_06258</name>
</gene>
<evidence type="ECO:0008006" key="8">
    <source>
        <dbReference type="Google" id="ProtNLM"/>
    </source>
</evidence>
<reference evidence="6 7" key="2">
    <citation type="submission" date="2013-02" db="EMBL/GenBank/DDBJ databases">
        <title>The Genome Sequence of Plasmodium falciparum MaliPS096_E11.</title>
        <authorList>
            <consortium name="The Broad Institute Genome Sequencing Platform"/>
            <consortium name="The Broad Institute Genome Sequencing Center for Infectious Disease"/>
            <person name="Neafsey D."/>
            <person name="Cheeseman I."/>
            <person name="Volkman S."/>
            <person name="Adams J."/>
            <person name="Walker B."/>
            <person name="Young S.K."/>
            <person name="Zeng Q."/>
            <person name="Gargeya S."/>
            <person name="Fitzgerald M."/>
            <person name="Haas B."/>
            <person name="Abouelleil A."/>
            <person name="Alvarado L."/>
            <person name="Arachchi H.M."/>
            <person name="Berlin A.M."/>
            <person name="Chapman S.B."/>
            <person name="Dewar J."/>
            <person name="Goldberg J."/>
            <person name="Griggs A."/>
            <person name="Gujja S."/>
            <person name="Hansen M."/>
            <person name="Howarth C."/>
            <person name="Imamovic A."/>
            <person name="Larimer J."/>
            <person name="McCowan C."/>
            <person name="Murphy C."/>
            <person name="Neiman D."/>
            <person name="Pearson M."/>
            <person name="Priest M."/>
            <person name="Roberts A."/>
            <person name="Saif S."/>
            <person name="Shea T."/>
            <person name="Sisk P."/>
            <person name="Sykes S."/>
            <person name="Wortman J."/>
            <person name="Nusbaum C."/>
            <person name="Birren B."/>
        </authorList>
    </citation>
    <scope>NUCLEOTIDE SEQUENCE [LARGE SCALE GENOMIC DNA]</scope>
    <source>
        <strain evidence="6 7">MaliPS096_E11</strain>
    </source>
</reference>
<name>A0A024WFF4_PLAFA</name>
<dbReference type="Pfam" id="PF22672">
    <property type="entry name" value="DBL_C"/>
    <property type="match status" value="1"/>
</dbReference>
<reference evidence="6 7" key="1">
    <citation type="submission" date="2013-02" db="EMBL/GenBank/DDBJ databases">
        <title>The Genome Annotation of Plasmodium falciparum MaliPS096_E11.</title>
        <authorList>
            <consortium name="The Broad Institute Genome Sequencing Platform"/>
            <consortium name="The Broad Institute Genome Sequencing Center for Infectious Disease"/>
            <person name="Neafsey D."/>
            <person name="Hoffman S."/>
            <person name="Volkman S."/>
            <person name="Rosenthal P."/>
            <person name="Walker B."/>
            <person name="Young S.K."/>
            <person name="Zeng Q."/>
            <person name="Gargeya S."/>
            <person name="Fitzgerald M."/>
            <person name="Haas B."/>
            <person name="Abouelleil A."/>
            <person name="Allen A.W."/>
            <person name="Alvarado L."/>
            <person name="Arachchi H.M."/>
            <person name="Berlin A.M."/>
            <person name="Chapman S.B."/>
            <person name="Gainer-Dewar J."/>
            <person name="Goldberg J."/>
            <person name="Griggs A."/>
            <person name="Gujja S."/>
            <person name="Hansen M."/>
            <person name="Howarth C."/>
            <person name="Imamovic A."/>
            <person name="Ireland A."/>
            <person name="Larimer J."/>
            <person name="McCowan C."/>
            <person name="Murphy C."/>
            <person name="Pearson M."/>
            <person name="Poon T.W."/>
            <person name="Priest M."/>
            <person name="Roberts A."/>
            <person name="Saif S."/>
            <person name="Shea T."/>
            <person name="Sisk P."/>
            <person name="Sykes S."/>
            <person name="Wortman J."/>
            <person name="Nusbaum C."/>
            <person name="Birren B."/>
        </authorList>
    </citation>
    <scope>NUCLEOTIDE SEQUENCE [LARGE SCALE GENOMIC DNA]</scope>
    <source>
        <strain evidence="6 7">MaliPS096_E11</strain>
    </source>
</reference>
<dbReference type="Pfam" id="PF03011">
    <property type="entry name" value="PFEMP"/>
    <property type="match status" value="1"/>
</dbReference>
<dbReference type="Pfam" id="PF05424">
    <property type="entry name" value="Duffy_binding"/>
    <property type="match status" value="2"/>
</dbReference>
<accession>A0A024WFF4</accession>
<evidence type="ECO:0000259" key="3">
    <source>
        <dbReference type="Pfam" id="PF15447"/>
    </source>
</evidence>
<dbReference type="EMBL" id="KI925984">
    <property type="protein sequence ID" value="ETW45684.1"/>
    <property type="molecule type" value="Genomic_DNA"/>
</dbReference>
<dbReference type="InterPro" id="IPR029210">
    <property type="entry name" value="PfEMP1_NTS"/>
</dbReference>
<evidence type="ECO:0000259" key="1">
    <source>
        <dbReference type="Pfam" id="PF03011"/>
    </source>
</evidence>
<feature type="domain" description="PfEMP1 CIDRalpha1" evidence="4">
    <location>
        <begin position="507"/>
        <end position="562"/>
    </location>
</feature>
<dbReference type="Gene3D" id="1.20.58.830">
    <property type="match status" value="2"/>
</dbReference>
<dbReference type="InterPro" id="IPR049158">
    <property type="entry name" value="PfEMP1_CIDRalpha1_dom"/>
</dbReference>